<gene>
    <name evidence="2" type="ORF">BOTBODRAFT_85881</name>
</gene>
<keyword evidence="3" id="KW-1185">Reference proteome</keyword>
<evidence type="ECO:0000256" key="1">
    <source>
        <dbReference type="SAM" id="MobiDB-lite"/>
    </source>
</evidence>
<feature type="compositionally biased region" description="Polar residues" evidence="1">
    <location>
        <begin position="29"/>
        <end position="59"/>
    </location>
</feature>
<sequence length="59" mass="6206">PPDSAWTPMTSSKPNPCFSYPSPPMRSPSAFSIGTPTGSKVTESLSKNSRQPPLSPTNA</sequence>
<feature type="non-terminal residue" evidence="2">
    <location>
        <position position="59"/>
    </location>
</feature>
<accession>A0A067M857</accession>
<proteinExistence type="predicted"/>
<dbReference type="AlphaFoldDB" id="A0A067M857"/>
<dbReference type="InParanoid" id="A0A067M857"/>
<dbReference type="Proteomes" id="UP000027195">
    <property type="component" value="Unassembled WGS sequence"/>
</dbReference>
<evidence type="ECO:0000313" key="2">
    <source>
        <dbReference type="EMBL" id="KDQ11749.1"/>
    </source>
</evidence>
<feature type="non-terminal residue" evidence="2">
    <location>
        <position position="1"/>
    </location>
</feature>
<evidence type="ECO:0000313" key="3">
    <source>
        <dbReference type="Proteomes" id="UP000027195"/>
    </source>
</evidence>
<name>A0A067M857_BOTB1</name>
<reference evidence="3" key="1">
    <citation type="journal article" date="2014" name="Proc. Natl. Acad. Sci. U.S.A.">
        <title>Extensive sampling of basidiomycete genomes demonstrates inadequacy of the white-rot/brown-rot paradigm for wood decay fungi.</title>
        <authorList>
            <person name="Riley R."/>
            <person name="Salamov A.A."/>
            <person name="Brown D.W."/>
            <person name="Nagy L.G."/>
            <person name="Floudas D."/>
            <person name="Held B.W."/>
            <person name="Levasseur A."/>
            <person name="Lombard V."/>
            <person name="Morin E."/>
            <person name="Otillar R."/>
            <person name="Lindquist E.A."/>
            <person name="Sun H."/>
            <person name="LaButti K.M."/>
            <person name="Schmutz J."/>
            <person name="Jabbour D."/>
            <person name="Luo H."/>
            <person name="Baker S.E."/>
            <person name="Pisabarro A.G."/>
            <person name="Walton J.D."/>
            <person name="Blanchette R.A."/>
            <person name="Henrissat B."/>
            <person name="Martin F."/>
            <person name="Cullen D."/>
            <person name="Hibbett D.S."/>
            <person name="Grigoriev I.V."/>
        </authorList>
    </citation>
    <scope>NUCLEOTIDE SEQUENCE [LARGE SCALE GENOMIC DNA]</scope>
    <source>
        <strain evidence="3">FD-172 SS1</strain>
    </source>
</reference>
<organism evidence="2 3">
    <name type="scientific">Botryobasidium botryosum (strain FD-172 SS1)</name>
    <dbReference type="NCBI Taxonomy" id="930990"/>
    <lineage>
        <taxon>Eukaryota</taxon>
        <taxon>Fungi</taxon>
        <taxon>Dikarya</taxon>
        <taxon>Basidiomycota</taxon>
        <taxon>Agaricomycotina</taxon>
        <taxon>Agaricomycetes</taxon>
        <taxon>Cantharellales</taxon>
        <taxon>Botryobasidiaceae</taxon>
        <taxon>Botryobasidium</taxon>
    </lineage>
</organism>
<dbReference type="EMBL" id="KL198056">
    <property type="protein sequence ID" value="KDQ11749.1"/>
    <property type="molecule type" value="Genomic_DNA"/>
</dbReference>
<protein>
    <submittedName>
        <fullName evidence="2">Uncharacterized protein</fullName>
    </submittedName>
</protein>
<dbReference type="HOGENOM" id="CLU_2967164_0_0_1"/>
<feature type="region of interest" description="Disordered" evidence="1">
    <location>
        <begin position="1"/>
        <end position="59"/>
    </location>
</feature>